<gene>
    <name evidence="1" type="ORF">VL20_3599</name>
</gene>
<dbReference type="AlphaFoldDB" id="A0A0K1S379"/>
<sequence>MTFCDWLVLSSTATKIGELPSDSLIETKKTLPCNDKFLGNL</sequence>
<reference evidence="1 2" key="1">
    <citation type="journal article" date="2016" name="Stand. Genomic Sci.">
        <title>Complete genome sequence and genomic characterization of Microcystis panniformis FACHB 1757 by third-generation sequencing.</title>
        <authorList>
            <person name="Zhang J.Y."/>
            <person name="Guan R."/>
            <person name="Zhang H.J."/>
            <person name="Li H."/>
            <person name="Xiao P."/>
            <person name="Yu G.L."/>
            <person name="Du L."/>
            <person name="Cao D.M."/>
            <person name="Zhu B.C."/>
            <person name="Li R.H."/>
            <person name="Lu Z.H."/>
        </authorList>
    </citation>
    <scope>NUCLEOTIDE SEQUENCE [LARGE SCALE GENOMIC DNA]</scope>
    <source>
        <strain evidence="1 2">FACHB-1757</strain>
    </source>
</reference>
<proteinExistence type="predicted"/>
<name>A0A0K1S379_9CHRO</name>
<protein>
    <submittedName>
        <fullName evidence="1">Uncharacterized protein</fullName>
    </submittedName>
</protein>
<organism evidence="1 2">
    <name type="scientific">Microcystis panniformis FACHB-1757</name>
    <dbReference type="NCBI Taxonomy" id="1638788"/>
    <lineage>
        <taxon>Bacteria</taxon>
        <taxon>Bacillati</taxon>
        <taxon>Cyanobacteriota</taxon>
        <taxon>Cyanophyceae</taxon>
        <taxon>Oscillatoriophycideae</taxon>
        <taxon>Chroococcales</taxon>
        <taxon>Microcystaceae</taxon>
        <taxon>Microcystis</taxon>
    </lineage>
</organism>
<evidence type="ECO:0000313" key="2">
    <source>
        <dbReference type="Proteomes" id="UP000068167"/>
    </source>
</evidence>
<dbReference type="Proteomes" id="UP000068167">
    <property type="component" value="Chromosome"/>
</dbReference>
<evidence type="ECO:0000313" key="1">
    <source>
        <dbReference type="EMBL" id="AKV68597.1"/>
    </source>
</evidence>
<dbReference type="EMBL" id="CP011339">
    <property type="protein sequence ID" value="AKV68597.1"/>
    <property type="molecule type" value="Genomic_DNA"/>
</dbReference>
<accession>A0A0K1S379</accession>
<dbReference type="KEGG" id="mpk:VL20_3599"/>
<dbReference type="PATRIC" id="fig|1638788.3.peg.3636"/>
<keyword evidence="2" id="KW-1185">Reference proteome</keyword>